<dbReference type="InterPro" id="IPR022346">
    <property type="entry name" value="T2SS_GspH"/>
</dbReference>
<dbReference type="GO" id="GO:0015628">
    <property type="term" value="P:protein secretion by the type II secretion system"/>
    <property type="evidence" value="ECO:0007669"/>
    <property type="project" value="InterPro"/>
</dbReference>
<dbReference type="InterPro" id="IPR012902">
    <property type="entry name" value="N_methyl_site"/>
</dbReference>
<gene>
    <name evidence="13" type="ORF">D934_05365</name>
</gene>
<dbReference type="InterPro" id="IPR045584">
    <property type="entry name" value="Pilin-like"/>
</dbReference>
<organism evidence="13 14">
    <name type="scientific">Xylella fastidiosa subsp. sandyi Ann-1</name>
    <dbReference type="NCBI Taxonomy" id="155920"/>
    <lineage>
        <taxon>Bacteria</taxon>
        <taxon>Pseudomonadati</taxon>
        <taxon>Pseudomonadota</taxon>
        <taxon>Gammaproteobacteria</taxon>
        <taxon>Lysobacterales</taxon>
        <taxon>Lysobacteraceae</taxon>
        <taxon>Xylella</taxon>
    </lineage>
</organism>
<feature type="domain" description="General secretion pathway GspH" evidence="12">
    <location>
        <begin position="46"/>
        <end position="158"/>
    </location>
</feature>
<proteinExistence type="inferred from homology"/>
<reference evidence="13 14" key="1">
    <citation type="submission" date="2013-08" db="EMBL/GenBank/DDBJ databases">
        <authorList>
            <person name="Stouthamer R."/>
            <person name="Nunney L."/>
        </authorList>
    </citation>
    <scope>NUCLEOTIDE SEQUENCE [LARGE SCALE GENOMIC DNA]</scope>
    <source>
        <strain evidence="14">ann-1</strain>
    </source>
</reference>
<accession>A0A060GZD3</accession>
<evidence type="ECO:0000256" key="1">
    <source>
        <dbReference type="ARBA" id="ARBA00004377"/>
    </source>
</evidence>
<dbReference type="Gene3D" id="3.55.40.10">
    <property type="entry name" value="minor pseudopilin epsh domain"/>
    <property type="match status" value="1"/>
</dbReference>
<dbReference type="AlphaFoldDB" id="A0A060GZD3"/>
<evidence type="ECO:0000256" key="3">
    <source>
        <dbReference type="ARBA" id="ARBA00022475"/>
    </source>
</evidence>
<evidence type="ECO:0000256" key="11">
    <source>
        <dbReference type="SAM" id="Phobius"/>
    </source>
</evidence>
<dbReference type="EMBL" id="CP006696">
    <property type="protein sequence ID" value="AIC09839.1"/>
    <property type="molecule type" value="Genomic_DNA"/>
</dbReference>
<evidence type="ECO:0000259" key="12">
    <source>
        <dbReference type="Pfam" id="PF12019"/>
    </source>
</evidence>
<comment type="subcellular location">
    <subcellularLocation>
        <location evidence="1">Cell inner membrane</location>
        <topology evidence="1">Single-pass membrane protein</topology>
    </subcellularLocation>
</comment>
<evidence type="ECO:0000256" key="4">
    <source>
        <dbReference type="ARBA" id="ARBA00022481"/>
    </source>
</evidence>
<feature type="transmembrane region" description="Helical" evidence="11">
    <location>
        <begin position="12"/>
        <end position="30"/>
    </location>
</feature>
<dbReference type="Proteomes" id="UP000027215">
    <property type="component" value="Chromosome"/>
</dbReference>
<protein>
    <recommendedName>
        <fullName evidence="2">Type II secretion system protein H</fullName>
    </recommendedName>
    <alternativeName>
        <fullName evidence="10">General secretion pathway protein H</fullName>
    </alternativeName>
</protein>
<evidence type="ECO:0000256" key="5">
    <source>
        <dbReference type="ARBA" id="ARBA00022519"/>
    </source>
</evidence>
<dbReference type="Pfam" id="PF07963">
    <property type="entry name" value="N_methyl"/>
    <property type="match status" value="1"/>
</dbReference>
<dbReference type="KEGG" id="xfs:D934_05365"/>
<evidence type="ECO:0000256" key="9">
    <source>
        <dbReference type="ARBA" id="ARBA00025772"/>
    </source>
</evidence>
<comment type="similarity">
    <text evidence="9">Belongs to the GSP H family.</text>
</comment>
<keyword evidence="3" id="KW-1003">Cell membrane</keyword>
<keyword evidence="8 11" id="KW-0472">Membrane</keyword>
<evidence type="ECO:0000256" key="10">
    <source>
        <dbReference type="ARBA" id="ARBA00030775"/>
    </source>
</evidence>
<name>A0A060GZD3_XYLFS</name>
<keyword evidence="5" id="KW-0997">Cell inner membrane</keyword>
<dbReference type="GO" id="GO:0005886">
    <property type="term" value="C:plasma membrane"/>
    <property type="evidence" value="ECO:0007669"/>
    <property type="project" value="UniProtKB-SubCell"/>
</dbReference>
<dbReference type="GO" id="GO:0015627">
    <property type="term" value="C:type II protein secretion system complex"/>
    <property type="evidence" value="ECO:0007669"/>
    <property type="project" value="InterPro"/>
</dbReference>
<sequence length="195" mass="21923">MPSSRGYTLPEILITMALIALLTAIGLPFFKQTLERQRLENKMHLLSSQFAGARLAAITQQTPVSVCPSRGDNKCRQDSNWSNGWITYRDSSRKPQPISSKAILYQEQITNNGSLSIISTSGRPRVRFLPDGRNAGSNISIRFCNNDRLFGLIVINNLGRIRSQRILNTQTCSTDQKIKNRLTIPKTSQKETPFQ</sequence>
<evidence type="ECO:0000313" key="14">
    <source>
        <dbReference type="Proteomes" id="UP000027215"/>
    </source>
</evidence>
<keyword evidence="6 11" id="KW-0812">Transmembrane</keyword>
<dbReference type="PATRIC" id="fig|155920.8.peg.1272"/>
<evidence type="ECO:0000256" key="2">
    <source>
        <dbReference type="ARBA" id="ARBA00021549"/>
    </source>
</evidence>
<dbReference type="PROSITE" id="PS00409">
    <property type="entry name" value="PROKAR_NTER_METHYL"/>
    <property type="match status" value="1"/>
</dbReference>
<dbReference type="NCBIfam" id="TIGR02532">
    <property type="entry name" value="IV_pilin_GFxxxE"/>
    <property type="match status" value="1"/>
</dbReference>
<keyword evidence="4" id="KW-0488">Methylation</keyword>
<dbReference type="HOGENOM" id="CLU_084761_1_4_6"/>
<dbReference type="Pfam" id="PF12019">
    <property type="entry name" value="GspH"/>
    <property type="match status" value="1"/>
</dbReference>
<evidence type="ECO:0000256" key="7">
    <source>
        <dbReference type="ARBA" id="ARBA00022989"/>
    </source>
</evidence>
<dbReference type="RefSeq" id="WP_020851614.1">
    <property type="nucleotide sequence ID" value="NZ_CP006696.1"/>
</dbReference>
<evidence type="ECO:0000313" key="13">
    <source>
        <dbReference type="EMBL" id="AIC09839.1"/>
    </source>
</evidence>
<keyword evidence="7 11" id="KW-1133">Transmembrane helix</keyword>
<dbReference type="SUPFAM" id="SSF54523">
    <property type="entry name" value="Pili subunits"/>
    <property type="match status" value="1"/>
</dbReference>
<evidence type="ECO:0000256" key="6">
    <source>
        <dbReference type="ARBA" id="ARBA00022692"/>
    </source>
</evidence>
<evidence type="ECO:0000256" key="8">
    <source>
        <dbReference type="ARBA" id="ARBA00023136"/>
    </source>
</evidence>